<dbReference type="CDD" id="cd05242">
    <property type="entry name" value="SDR_a8"/>
    <property type="match status" value="1"/>
</dbReference>
<proteinExistence type="inferred from homology"/>
<name>A0ABQ5TH51_9BACI</name>
<comment type="caution">
    <text evidence="4">The sequence shown here is derived from an EMBL/GenBank/DDBJ whole genome shotgun (WGS) entry which is preliminary data.</text>
</comment>
<evidence type="ECO:0000256" key="1">
    <source>
        <dbReference type="ARBA" id="ARBA00009353"/>
    </source>
</evidence>
<keyword evidence="5" id="KW-1185">Reference proteome</keyword>
<evidence type="ECO:0000313" key="5">
    <source>
        <dbReference type="Proteomes" id="UP001275436"/>
    </source>
</evidence>
<dbReference type="Pfam" id="PF01370">
    <property type="entry name" value="Epimerase"/>
    <property type="match status" value="1"/>
</dbReference>
<dbReference type="PANTHER" id="PTHR11092">
    <property type="entry name" value="SUGAR NUCLEOTIDE EPIMERASE RELATED"/>
    <property type="match status" value="1"/>
</dbReference>
<dbReference type="InterPro" id="IPR010099">
    <property type="entry name" value="SDR39U1"/>
</dbReference>
<comment type="similarity">
    <text evidence="1">Belongs to the NAD(P)-dependent epimerase/dehydratase family. SDR39U1 subfamily.</text>
</comment>
<evidence type="ECO:0000259" key="3">
    <source>
        <dbReference type="Pfam" id="PF08338"/>
    </source>
</evidence>
<dbReference type="InterPro" id="IPR036291">
    <property type="entry name" value="NAD(P)-bd_dom_sf"/>
</dbReference>
<accession>A0ABQ5TH51</accession>
<dbReference type="NCBIfam" id="TIGR01777">
    <property type="entry name" value="yfcH"/>
    <property type="match status" value="1"/>
</dbReference>
<gene>
    <name evidence="4" type="ORF">MACH08_11390</name>
</gene>
<dbReference type="RefSeq" id="WP_317957849.1">
    <property type="nucleotide sequence ID" value="NZ_BSKO01000001.1"/>
</dbReference>
<dbReference type="EMBL" id="BSKO01000001">
    <property type="protein sequence ID" value="GLO65355.1"/>
    <property type="molecule type" value="Genomic_DNA"/>
</dbReference>
<dbReference type="InterPro" id="IPR001509">
    <property type="entry name" value="Epimerase_deHydtase"/>
</dbReference>
<feature type="domain" description="NAD-dependent epimerase/dehydratase" evidence="2">
    <location>
        <begin position="4"/>
        <end position="212"/>
    </location>
</feature>
<dbReference type="SUPFAM" id="SSF51735">
    <property type="entry name" value="NAD(P)-binding Rossmann-fold domains"/>
    <property type="match status" value="1"/>
</dbReference>
<dbReference type="Proteomes" id="UP001275436">
    <property type="component" value="Unassembled WGS sequence"/>
</dbReference>
<dbReference type="PANTHER" id="PTHR11092:SF0">
    <property type="entry name" value="EPIMERASE FAMILY PROTEIN SDR39U1"/>
    <property type="match status" value="1"/>
</dbReference>
<dbReference type="Gene3D" id="3.40.50.720">
    <property type="entry name" value="NAD(P)-binding Rossmann-like Domain"/>
    <property type="match status" value="1"/>
</dbReference>
<evidence type="ECO:0000313" key="4">
    <source>
        <dbReference type="EMBL" id="GLO65355.1"/>
    </source>
</evidence>
<dbReference type="InterPro" id="IPR013549">
    <property type="entry name" value="DUF1731"/>
</dbReference>
<protein>
    <submittedName>
        <fullName evidence="4">Epimerase</fullName>
    </submittedName>
</protein>
<organism evidence="4 5">
    <name type="scientific">Oceanobacillus kimchii</name>
    <dbReference type="NCBI Taxonomy" id="746691"/>
    <lineage>
        <taxon>Bacteria</taxon>
        <taxon>Bacillati</taxon>
        <taxon>Bacillota</taxon>
        <taxon>Bacilli</taxon>
        <taxon>Bacillales</taxon>
        <taxon>Bacillaceae</taxon>
        <taxon>Oceanobacillus</taxon>
    </lineage>
</organism>
<reference evidence="4 5" key="1">
    <citation type="submission" date="2023-02" db="EMBL/GenBank/DDBJ databases">
        <title>Oceanobacillus kimchii IFOP_LL358 isolated form Alexandrium catenella lab strain.</title>
        <authorList>
            <person name="Gajardo G."/>
            <person name="Ueki S."/>
            <person name="Maruyama F."/>
        </authorList>
    </citation>
    <scope>NUCLEOTIDE SEQUENCE [LARGE SCALE GENOMIC DNA]</scope>
    <source>
        <strain evidence="4 5">IFOP_LL358</strain>
    </source>
</reference>
<feature type="domain" description="DUF1731" evidence="3">
    <location>
        <begin position="248"/>
        <end position="294"/>
    </location>
</feature>
<sequence length="299" mass="33950">MKYALISGGTGFLGSELTTQLQNQEYHVYILTRSVENKVNTSTETYIDYTVQADSLPIFEVVINLAGESLFGYWTEQKKQSILNSRLKITNHLIQLMKEMNTKPKVFISASAVGYYGMSEDLIFTERTTEAADDYLASVTEEWEEIAKAANSFGIRTVYTRLGILLGNKGAFPMMKLPTQLFAGGRIGNGEQWLSWIHIEDAVQLILFCIHNSMITGPINVTAPNPKRNKDFMKTIAKTYRRPYWFHVPRLVMETTFGEMAHLITKGQYAFPQKAIDHGFSFKFPNLQEAIENIKDTKS</sequence>
<evidence type="ECO:0000259" key="2">
    <source>
        <dbReference type="Pfam" id="PF01370"/>
    </source>
</evidence>
<dbReference type="Pfam" id="PF08338">
    <property type="entry name" value="DUF1731"/>
    <property type="match status" value="1"/>
</dbReference>